<dbReference type="EMBL" id="JYDT01000113">
    <property type="protein sequence ID" value="KRY84458.1"/>
    <property type="molecule type" value="Genomic_DNA"/>
</dbReference>
<protein>
    <submittedName>
        <fullName evidence="1">Uncharacterized protein</fullName>
    </submittedName>
</protein>
<accession>A0A0V1FEK7</accession>
<evidence type="ECO:0000313" key="2">
    <source>
        <dbReference type="Proteomes" id="UP000054995"/>
    </source>
</evidence>
<gene>
    <name evidence="1" type="ORF">T4D_2285</name>
</gene>
<comment type="caution">
    <text evidence="1">The sequence shown here is derived from an EMBL/GenBank/DDBJ whole genome shotgun (WGS) entry which is preliminary data.</text>
</comment>
<dbReference type="AlphaFoldDB" id="A0A0V1FEK7"/>
<name>A0A0V1FEK7_TRIPS</name>
<proteinExistence type="predicted"/>
<dbReference type="Proteomes" id="UP000054995">
    <property type="component" value="Unassembled WGS sequence"/>
</dbReference>
<organism evidence="1 2">
    <name type="scientific">Trichinella pseudospiralis</name>
    <name type="common">Parasitic roundworm</name>
    <dbReference type="NCBI Taxonomy" id="6337"/>
    <lineage>
        <taxon>Eukaryota</taxon>
        <taxon>Metazoa</taxon>
        <taxon>Ecdysozoa</taxon>
        <taxon>Nematoda</taxon>
        <taxon>Enoplea</taxon>
        <taxon>Dorylaimia</taxon>
        <taxon>Trichinellida</taxon>
        <taxon>Trichinellidae</taxon>
        <taxon>Trichinella</taxon>
    </lineage>
</organism>
<reference evidence="1 2" key="1">
    <citation type="submission" date="2015-01" db="EMBL/GenBank/DDBJ databases">
        <title>Evolution of Trichinella species and genotypes.</title>
        <authorList>
            <person name="Korhonen P.K."/>
            <person name="Edoardo P."/>
            <person name="Giuseppe L.R."/>
            <person name="Gasser R.B."/>
        </authorList>
    </citation>
    <scope>NUCLEOTIDE SEQUENCE [LARGE SCALE GENOMIC DNA]</scope>
    <source>
        <strain evidence="1">ISS470</strain>
    </source>
</reference>
<sequence length="238" mass="27127">MKLKTNVLVTTPNNEDSEKRLKTAINIPFSPYEYIRMPFSLTNVPALHGRSPARIGILFYIYKNDVLVAYPDHEKRLTTRPPEFGKFQFSFDDSVNLSVWFLRFRPSTIQEIQHEVYGPFHPVSCYVTGTAKKRFDLQDVIEVYEEAKQEQVNATVLRHRRHGAALYSVVDASGFSNGAVFRECPNGRWSALFFFLQIIVTLKQYRGLGASCLPSILVFITFNIGMDDDIASSSQITS</sequence>
<dbReference type="OrthoDB" id="6932368at2759"/>
<evidence type="ECO:0000313" key="1">
    <source>
        <dbReference type="EMBL" id="KRY84458.1"/>
    </source>
</evidence>
<dbReference type="InterPro" id="IPR043502">
    <property type="entry name" value="DNA/RNA_pol_sf"/>
</dbReference>
<keyword evidence="2" id="KW-1185">Reference proteome</keyword>
<dbReference type="SUPFAM" id="SSF56672">
    <property type="entry name" value="DNA/RNA polymerases"/>
    <property type="match status" value="1"/>
</dbReference>